<reference evidence="2" key="2">
    <citation type="submission" date="2007-10" db="EMBL/GenBank/DDBJ databases">
        <authorList>
            <person name="Myers G.S."/>
        </authorList>
    </citation>
    <scope>NUCLEOTIDE SEQUENCE [LARGE SCALE GENOMIC DNA]</scope>
</reference>
<dbReference type="EMBL" id="AAQJ02000001">
    <property type="protein sequence ID" value="EDP45972.1"/>
    <property type="molecule type" value="Genomic_DNA"/>
</dbReference>
<keyword evidence="3" id="KW-1185">Reference proteome</keyword>
<keyword evidence="1" id="KW-1133">Transmembrane helix</keyword>
<keyword evidence="1" id="KW-0472">Membrane</keyword>
<evidence type="ECO:0000313" key="2">
    <source>
        <dbReference type="EMBL" id="EDP45972.1"/>
    </source>
</evidence>
<feature type="transmembrane region" description="Helical" evidence="1">
    <location>
        <begin position="6"/>
        <end position="23"/>
    </location>
</feature>
<name>A8PMQ4_9COXI</name>
<gene>
    <name evidence="2" type="ORF">RICGR_0798</name>
</gene>
<sequence length="49" mass="5848">MLVTIGVILIFQMIYLNLFHAYFEDLQDKHRHYNALTSDNYGKKIKIDC</sequence>
<proteinExistence type="predicted"/>
<comment type="caution">
    <text evidence="2">The sequence shown here is derived from an EMBL/GenBank/DDBJ whole genome shotgun (WGS) entry which is preliminary data.</text>
</comment>
<dbReference type="STRING" id="59196.RICGR_0798"/>
<accession>A8PMQ4</accession>
<evidence type="ECO:0000313" key="3">
    <source>
        <dbReference type="Proteomes" id="UP000054075"/>
    </source>
</evidence>
<keyword evidence="1" id="KW-0812">Transmembrane</keyword>
<dbReference type="Proteomes" id="UP000054075">
    <property type="component" value="Unassembled WGS sequence"/>
</dbReference>
<reference evidence="2" key="1">
    <citation type="submission" date="2006-04" db="EMBL/GenBank/DDBJ databases">
        <authorList>
            <person name="Seshadri R."/>
            <person name="Federici B.A."/>
        </authorList>
    </citation>
    <scope>NUCLEOTIDE SEQUENCE [LARGE SCALE GENOMIC DNA]</scope>
</reference>
<organism evidence="2 3">
    <name type="scientific">Rickettsiella grylli</name>
    <dbReference type="NCBI Taxonomy" id="59196"/>
    <lineage>
        <taxon>Bacteria</taxon>
        <taxon>Pseudomonadati</taxon>
        <taxon>Pseudomonadota</taxon>
        <taxon>Gammaproteobacteria</taxon>
        <taxon>Legionellales</taxon>
        <taxon>Coxiellaceae</taxon>
        <taxon>Rickettsiella</taxon>
    </lineage>
</organism>
<evidence type="ECO:0000256" key="1">
    <source>
        <dbReference type="SAM" id="Phobius"/>
    </source>
</evidence>
<dbReference type="AlphaFoldDB" id="A8PMQ4"/>
<protein>
    <submittedName>
        <fullName evidence="2">Uncharacterized protein</fullName>
    </submittedName>
</protein>